<accession>A0ABN7AZ55</accession>
<evidence type="ECO:0000313" key="2">
    <source>
        <dbReference type="Proteomes" id="UP001307889"/>
    </source>
</evidence>
<gene>
    <name evidence="1" type="ORF">NTJ_10097</name>
</gene>
<organism evidence="1 2">
    <name type="scientific">Nesidiocoris tenuis</name>
    <dbReference type="NCBI Taxonomy" id="355587"/>
    <lineage>
        <taxon>Eukaryota</taxon>
        <taxon>Metazoa</taxon>
        <taxon>Ecdysozoa</taxon>
        <taxon>Arthropoda</taxon>
        <taxon>Hexapoda</taxon>
        <taxon>Insecta</taxon>
        <taxon>Pterygota</taxon>
        <taxon>Neoptera</taxon>
        <taxon>Paraneoptera</taxon>
        <taxon>Hemiptera</taxon>
        <taxon>Heteroptera</taxon>
        <taxon>Panheteroptera</taxon>
        <taxon>Cimicomorpha</taxon>
        <taxon>Miridae</taxon>
        <taxon>Dicyphina</taxon>
        <taxon>Nesidiocoris</taxon>
    </lineage>
</organism>
<reference evidence="1 2" key="1">
    <citation type="submission" date="2023-09" db="EMBL/GenBank/DDBJ databases">
        <title>Nesidiocoris tenuis whole genome shotgun sequence.</title>
        <authorList>
            <person name="Shibata T."/>
            <person name="Shimoda M."/>
            <person name="Kobayashi T."/>
            <person name="Uehara T."/>
        </authorList>
    </citation>
    <scope>NUCLEOTIDE SEQUENCE [LARGE SCALE GENOMIC DNA]</scope>
    <source>
        <strain evidence="1 2">Japan</strain>
    </source>
</reference>
<proteinExistence type="predicted"/>
<dbReference type="EMBL" id="AP028916">
    <property type="protein sequence ID" value="BES97283.1"/>
    <property type="molecule type" value="Genomic_DNA"/>
</dbReference>
<name>A0ABN7AZ55_9HEMI</name>
<sequence length="112" mass="12866">MSHRSSTYRKISADQFIDPPYFSKWEQWLFHFSAPAPKGKTGYSTKVAAILNIDKTGTPSENPLVYEKGLRSTKNIQHLLDFLREGFAMDKSESHVLDWRLKMETLTTVRSG</sequence>
<evidence type="ECO:0000313" key="1">
    <source>
        <dbReference type="EMBL" id="BES97283.1"/>
    </source>
</evidence>
<dbReference type="Proteomes" id="UP001307889">
    <property type="component" value="Chromosome 8"/>
</dbReference>
<keyword evidence="2" id="KW-1185">Reference proteome</keyword>
<protein>
    <submittedName>
        <fullName evidence="1">Uncharacterized protein</fullName>
    </submittedName>
</protein>